<gene>
    <name evidence="3" type="ORF">PR003_g26322</name>
</gene>
<feature type="coiled-coil region" evidence="1">
    <location>
        <begin position="151"/>
        <end position="192"/>
    </location>
</feature>
<organism evidence="3 4">
    <name type="scientific">Phytophthora rubi</name>
    <dbReference type="NCBI Taxonomy" id="129364"/>
    <lineage>
        <taxon>Eukaryota</taxon>
        <taxon>Sar</taxon>
        <taxon>Stramenopiles</taxon>
        <taxon>Oomycota</taxon>
        <taxon>Peronosporomycetes</taxon>
        <taxon>Peronosporales</taxon>
        <taxon>Peronosporaceae</taxon>
        <taxon>Phytophthora</taxon>
    </lineage>
</organism>
<keyword evidence="4" id="KW-1185">Reference proteome</keyword>
<feature type="compositionally biased region" description="Low complexity" evidence="2">
    <location>
        <begin position="273"/>
        <end position="287"/>
    </location>
</feature>
<feature type="compositionally biased region" description="Polar residues" evidence="2">
    <location>
        <begin position="325"/>
        <end position="340"/>
    </location>
</feature>
<comment type="caution">
    <text evidence="3">The sequence shown here is derived from an EMBL/GenBank/DDBJ whole genome shotgun (WGS) entry which is preliminary data.</text>
</comment>
<proteinExistence type="predicted"/>
<feature type="compositionally biased region" description="Low complexity" evidence="2">
    <location>
        <begin position="296"/>
        <end position="311"/>
    </location>
</feature>
<keyword evidence="1" id="KW-0175">Coiled coil</keyword>
<feature type="compositionally biased region" description="Polar residues" evidence="2">
    <location>
        <begin position="531"/>
        <end position="548"/>
    </location>
</feature>
<evidence type="ECO:0000313" key="3">
    <source>
        <dbReference type="EMBL" id="KAE9286425.1"/>
    </source>
</evidence>
<sequence length="639" mass="68990">MPDGLAHPVPVPHFSEEELARLHALGSAGAELLQANPLRPVNFSDAHVRLAAEREMLALVRCYGVESFAARVMNTTRLLQLATQLILVLEAQPTTQADSRTLISMLRTECAGLVSALSKERDAHAATSQLLADERSRSQQQASAATTLVEADALKSEVNKLKSVAGRLSSEKSDLQDQLLTVTNNFAELQRKHDATLRHVGDLEARLSSASAFSPDKLMDFIAGGVTLGGHWKRLRLYRDESPIPPAFRTSIQVSARDEDTDDVGPYVLQADSRSSSRSAGSQSPASTTPKPIQPATPSSASSATPKSTISFRDKPVRQARRLSLTGSPSKCSPSRSAGDSQPDPAPIDLTGSAPSTPRGTRLMRLSDRMKLQLRPSVLRQLKVRALKRSPDQVSLVCARRAVPAPFSWDKIRADIRELLLAGESFWDAVAEARKSHMLHDRFGKRALVDMLVSATYWQALDRIPWMNFVPEGYYHAAQEKLEDPAMTEVPELWEPLPIKPTPGSPDSSLSWLHSSDGDEDDDKFDKTYQGKDTASSGPVSARSQSGASGKRPRGSGSVSRGSATKVAKTSTQSSAGSTSRPKAKLPAPLPDDVPTILDVVITLPDPEVAADKPLELAERALDVVGALVELPMSEDAAP</sequence>
<dbReference type="Proteomes" id="UP000434957">
    <property type="component" value="Unassembled WGS sequence"/>
</dbReference>
<feature type="compositionally biased region" description="Polar residues" evidence="2">
    <location>
        <begin position="568"/>
        <end position="581"/>
    </location>
</feature>
<evidence type="ECO:0000256" key="2">
    <source>
        <dbReference type="SAM" id="MobiDB-lite"/>
    </source>
</evidence>
<evidence type="ECO:0000313" key="4">
    <source>
        <dbReference type="Proteomes" id="UP000434957"/>
    </source>
</evidence>
<feature type="region of interest" description="Disordered" evidence="2">
    <location>
        <begin position="495"/>
        <end position="592"/>
    </location>
</feature>
<protein>
    <submittedName>
        <fullName evidence="3">Uncharacterized protein</fullName>
    </submittedName>
</protein>
<reference evidence="3 4" key="1">
    <citation type="submission" date="2018-08" db="EMBL/GenBank/DDBJ databases">
        <title>Genomic investigation of the strawberry pathogen Phytophthora fragariae indicates pathogenicity is determined by transcriptional variation in three key races.</title>
        <authorList>
            <person name="Adams T.M."/>
            <person name="Armitage A.D."/>
            <person name="Sobczyk M.K."/>
            <person name="Bates H.J."/>
            <person name="Dunwell J.M."/>
            <person name="Nellist C.F."/>
            <person name="Harrison R.J."/>
        </authorList>
    </citation>
    <scope>NUCLEOTIDE SEQUENCE [LARGE SCALE GENOMIC DNA]</scope>
    <source>
        <strain evidence="3 4">SCRP333</strain>
    </source>
</reference>
<feature type="region of interest" description="Disordered" evidence="2">
    <location>
        <begin position="250"/>
        <end position="361"/>
    </location>
</feature>
<accession>A0A6A4C8Y0</accession>
<dbReference type="EMBL" id="QXFT01003378">
    <property type="protein sequence ID" value="KAE9286425.1"/>
    <property type="molecule type" value="Genomic_DNA"/>
</dbReference>
<dbReference type="AlphaFoldDB" id="A0A6A4C8Y0"/>
<name>A0A6A4C8Y0_9STRA</name>
<evidence type="ECO:0000256" key="1">
    <source>
        <dbReference type="SAM" id="Coils"/>
    </source>
</evidence>
<feature type="compositionally biased region" description="Low complexity" evidence="2">
    <location>
        <begin position="505"/>
        <end position="515"/>
    </location>
</feature>